<dbReference type="GO" id="GO:0031293">
    <property type="term" value="P:membrane protein intracellular domain proteolysis"/>
    <property type="evidence" value="ECO:0007669"/>
    <property type="project" value="TreeGrafter"/>
</dbReference>
<feature type="transmembrane region" description="Helical" evidence="7">
    <location>
        <begin position="288"/>
        <end position="307"/>
    </location>
</feature>
<feature type="transmembrane region" description="Helical" evidence="7">
    <location>
        <begin position="118"/>
        <end position="134"/>
    </location>
</feature>
<evidence type="ECO:0000313" key="10">
    <source>
        <dbReference type="Proteomes" id="UP000195667"/>
    </source>
</evidence>
<keyword evidence="4 7" id="KW-0812">Transmembrane</keyword>
<dbReference type="GO" id="GO:0016020">
    <property type="term" value="C:membrane"/>
    <property type="evidence" value="ECO:0007669"/>
    <property type="project" value="InterPro"/>
</dbReference>
<name>A0A1R4HAT2_9GAMM</name>
<evidence type="ECO:0000256" key="2">
    <source>
        <dbReference type="ARBA" id="ARBA00004127"/>
    </source>
</evidence>
<feature type="domain" description="Peptidase M50" evidence="8">
    <location>
        <begin position="198"/>
        <end position="282"/>
    </location>
</feature>
<gene>
    <name evidence="9" type="ORF">CRENPOLYSF1_430005</name>
</gene>
<dbReference type="GO" id="GO:0012505">
    <property type="term" value="C:endomembrane system"/>
    <property type="evidence" value="ECO:0007669"/>
    <property type="project" value="UniProtKB-SubCell"/>
</dbReference>
<keyword evidence="10" id="KW-1185">Reference proteome</keyword>
<comment type="similarity">
    <text evidence="3">Belongs to the peptidase M50B family.</text>
</comment>
<dbReference type="SUPFAM" id="SSF51230">
    <property type="entry name" value="Single hybrid motif"/>
    <property type="match status" value="1"/>
</dbReference>
<sequence length="713" mass="79841">MVAAALPPIEGEKSAPWPELRDDLAIFSGPKSHDGLPTWTLHDPLAHRYFRLGWLEFECLQRWSIGNAAHIAGAIFEETPLDADAGDVEQFCQFLSNQQLIKASGVEASRKFAKQRQASKTGFWLWLLHNYLFMRIPLLRIDSTLKSIVPRLEWFFHTQFIGVLLFFACIAGYLVMQQWSHFTHSFLYVLTPEGVLATACMLSLSKVIHEFGHAFAASHFGCRVPTMGVALLLGMPVLWTDVTDAWRLSDRKQRLTIDAAGMIAELTLAVFATILWTMLPDGPFRSGIYLLASTAWVLTLAVNLNPFMRFDGYYLLTDGLDIANLQDRSFSLARWRLRESLFGFGHAAPENWSAGRYRLLLAYAYGTWIYRLILFTGIAWAVYYFFFKVLGLALFAVEIGWFVIRPMLKEMSAWREQIAAHDKAIRPRVSWLIPIAALAVLFVPWQAHLIVPGLVHAQAESTLYSPQAAQVKKLWVQEGDTVKAGQVLMELTSPDLDFKIATAQRQWTELSDQLASQSLELSLARRNPIDAEALQSTLAELEGLRAAHKKLLVKSAFTGRIRDLSDVLRPGEWLAKDEVLGDVETPASTVVAYAEEADVGRLQADGAGRFYPEGGDLLPFPVRIISIDKTGTRQLNVEELASTYGGAIAVRPDTERRLVPEQGIYRVLLQVENNTASLPMTVRGRLSLETQPESLVGHMLRSAAAVVIRESGW</sequence>
<keyword evidence="6 7" id="KW-0472">Membrane</keyword>
<evidence type="ECO:0000256" key="6">
    <source>
        <dbReference type="ARBA" id="ARBA00023136"/>
    </source>
</evidence>
<comment type="cofactor">
    <cofactor evidence="1">
        <name>Zn(2+)</name>
        <dbReference type="ChEBI" id="CHEBI:29105"/>
    </cofactor>
</comment>
<dbReference type="Proteomes" id="UP000195667">
    <property type="component" value="Unassembled WGS sequence"/>
</dbReference>
<dbReference type="GO" id="GO:0004222">
    <property type="term" value="F:metalloendopeptidase activity"/>
    <property type="evidence" value="ECO:0007669"/>
    <property type="project" value="InterPro"/>
</dbReference>
<feature type="transmembrane region" description="Helical" evidence="7">
    <location>
        <begin position="154"/>
        <end position="174"/>
    </location>
</feature>
<organism evidence="9 10">
    <name type="scientific">Crenothrix polyspora</name>
    <dbReference type="NCBI Taxonomy" id="360316"/>
    <lineage>
        <taxon>Bacteria</taxon>
        <taxon>Pseudomonadati</taxon>
        <taxon>Pseudomonadota</taxon>
        <taxon>Gammaproteobacteria</taxon>
        <taxon>Methylococcales</taxon>
        <taxon>Crenotrichaceae</taxon>
        <taxon>Crenothrix</taxon>
    </lineage>
</organism>
<feature type="transmembrane region" description="Helical" evidence="7">
    <location>
        <begin position="255"/>
        <end position="276"/>
    </location>
</feature>
<protein>
    <submittedName>
        <fullName evidence="9">Secretion protein HlyD family protein</fullName>
    </submittedName>
</protein>
<accession>A0A1R4HAT2</accession>
<dbReference type="InterPro" id="IPR008915">
    <property type="entry name" value="Peptidase_M50"/>
</dbReference>
<feature type="transmembrane region" description="Helical" evidence="7">
    <location>
        <begin position="360"/>
        <end position="383"/>
    </location>
</feature>
<evidence type="ECO:0000256" key="5">
    <source>
        <dbReference type="ARBA" id="ARBA00022989"/>
    </source>
</evidence>
<evidence type="ECO:0000256" key="4">
    <source>
        <dbReference type="ARBA" id="ARBA00022692"/>
    </source>
</evidence>
<evidence type="ECO:0000256" key="7">
    <source>
        <dbReference type="SAM" id="Phobius"/>
    </source>
</evidence>
<evidence type="ECO:0000313" key="9">
    <source>
        <dbReference type="EMBL" id="SJM93276.1"/>
    </source>
</evidence>
<feature type="transmembrane region" description="Helical" evidence="7">
    <location>
        <begin position="224"/>
        <end position="243"/>
    </location>
</feature>
<dbReference type="Pfam" id="PF02163">
    <property type="entry name" value="Peptidase_M50"/>
    <property type="match status" value="1"/>
</dbReference>
<evidence type="ECO:0000259" key="8">
    <source>
        <dbReference type="Pfam" id="PF02163"/>
    </source>
</evidence>
<feature type="transmembrane region" description="Helical" evidence="7">
    <location>
        <begin position="389"/>
        <end position="408"/>
    </location>
</feature>
<dbReference type="EMBL" id="FUKI01000119">
    <property type="protein sequence ID" value="SJM93276.1"/>
    <property type="molecule type" value="Genomic_DNA"/>
</dbReference>
<evidence type="ECO:0000256" key="3">
    <source>
        <dbReference type="ARBA" id="ARBA00007931"/>
    </source>
</evidence>
<dbReference type="PANTHER" id="PTHR13325:SF3">
    <property type="entry name" value="MEMBRANE-BOUND TRANSCRIPTION FACTOR SITE-2 PROTEASE"/>
    <property type="match status" value="1"/>
</dbReference>
<reference evidence="10" key="1">
    <citation type="submission" date="2017-02" db="EMBL/GenBank/DDBJ databases">
        <authorList>
            <person name="Daims H."/>
        </authorList>
    </citation>
    <scope>NUCLEOTIDE SEQUENCE [LARGE SCALE GENOMIC DNA]</scope>
</reference>
<evidence type="ECO:0000256" key="1">
    <source>
        <dbReference type="ARBA" id="ARBA00001947"/>
    </source>
</evidence>
<feature type="transmembrane region" description="Helical" evidence="7">
    <location>
        <begin position="186"/>
        <end position="204"/>
    </location>
</feature>
<proteinExistence type="inferred from homology"/>
<keyword evidence="5 7" id="KW-1133">Transmembrane helix</keyword>
<dbReference type="GO" id="GO:0005737">
    <property type="term" value="C:cytoplasm"/>
    <property type="evidence" value="ECO:0007669"/>
    <property type="project" value="TreeGrafter"/>
</dbReference>
<feature type="transmembrane region" description="Helical" evidence="7">
    <location>
        <begin position="429"/>
        <end position="447"/>
    </location>
</feature>
<dbReference type="PANTHER" id="PTHR13325">
    <property type="entry name" value="PROTEASE M50 MEMBRANE-BOUND TRANSCRIPTION FACTOR SITE 2 PROTEASE"/>
    <property type="match status" value="1"/>
</dbReference>
<dbReference type="AlphaFoldDB" id="A0A1R4HAT2"/>
<comment type="subcellular location">
    <subcellularLocation>
        <location evidence="2">Endomembrane system</location>
        <topology evidence="2">Multi-pass membrane protein</topology>
    </subcellularLocation>
</comment>
<dbReference type="Gene3D" id="2.40.50.100">
    <property type="match status" value="1"/>
</dbReference>
<dbReference type="InterPro" id="IPR011053">
    <property type="entry name" value="Single_hybrid_motif"/>
</dbReference>
<dbReference type="RefSeq" id="WP_087143761.1">
    <property type="nucleotide sequence ID" value="NZ_FUKI01000119.1"/>
</dbReference>
<dbReference type="InterPro" id="IPR001193">
    <property type="entry name" value="MBTPS2"/>
</dbReference>